<dbReference type="GO" id="GO:0046872">
    <property type="term" value="F:metal ion binding"/>
    <property type="evidence" value="ECO:0007669"/>
    <property type="project" value="UniProtKB-KW"/>
</dbReference>
<dbReference type="PANTHER" id="PTHR30632">
    <property type="entry name" value="MOLYBDATE-BINDING PERIPLASMIC PROTEIN"/>
    <property type="match status" value="1"/>
</dbReference>
<dbReference type="PANTHER" id="PTHR30632:SF14">
    <property type="entry name" value="TUNGSTATE_MOLYBDATE_CHROMATE-BINDING PROTEIN MODA"/>
    <property type="match status" value="1"/>
</dbReference>
<evidence type="ECO:0000313" key="8">
    <source>
        <dbReference type="Proteomes" id="UP000075420"/>
    </source>
</evidence>
<comment type="subunit">
    <text evidence="5">The complex is composed of two ATP-binding proteins (ModC), two transmembrane proteins (ModB) and a solute-binding protein (ModA).</text>
</comment>
<dbReference type="PIRSF" id="PIRSF004846">
    <property type="entry name" value="ModA"/>
    <property type="match status" value="1"/>
</dbReference>
<reference evidence="7 8" key="1">
    <citation type="submission" date="2014-02" db="EMBL/GenBank/DDBJ databases">
        <title>The small core and large imbalanced accessory genome model reveals a collaborative survival strategy of Sorangium cellulosum strains in nature.</title>
        <authorList>
            <person name="Han K."/>
            <person name="Peng R."/>
            <person name="Blom J."/>
            <person name="Li Y.-Z."/>
        </authorList>
    </citation>
    <scope>NUCLEOTIDE SEQUENCE [LARGE SCALE GENOMIC DNA]</scope>
    <source>
        <strain evidence="7 8">So0157-25</strain>
    </source>
</reference>
<dbReference type="InterPro" id="IPR005950">
    <property type="entry name" value="ModA"/>
</dbReference>
<dbReference type="SUPFAM" id="SSF53850">
    <property type="entry name" value="Periplasmic binding protein-like II"/>
    <property type="match status" value="1"/>
</dbReference>
<evidence type="ECO:0000256" key="6">
    <source>
        <dbReference type="PIRSR" id="PIRSR004846-1"/>
    </source>
</evidence>
<dbReference type="Proteomes" id="UP000075420">
    <property type="component" value="Unassembled WGS sequence"/>
</dbReference>
<dbReference type="CDD" id="cd13539">
    <property type="entry name" value="PBP2_AvModA"/>
    <property type="match status" value="1"/>
</dbReference>
<protein>
    <recommendedName>
        <fullName evidence="9">Molybdate ABC transporter substrate-binding protein</fullName>
    </recommendedName>
</protein>
<dbReference type="GO" id="GO:0030973">
    <property type="term" value="F:molybdate ion binding"/>
    <property type="evidence" value="ECO:0007669"/>
    <property type="project" value="InterPro"/>
</dbReference>
<keyword evidence="4" id="KW-0732">Signal</keyword>
<dbReference type="GO" id="GO:0015689">
    <property type="term" value="P:molybdate ion transport"/>
    <property type="evidence" value="ECO:0007669"/>
    <property type="project" value="InterPro"/>
</dbReference>
<feature type="binding site" evidence="6">
    <location>
        <position position="160"/>
    </location>
    <ligand>
        <name>molybdate</name>
        <dbReference type="ChEBI" id="CHEBI:36264"/>
    </ligand>
</feature>
<dbReference type="FunFam" id="3.40.190.10:FF:000035">
    <property type="entry name" value="Molybdate ABC transporter substrate-binding protein"/>
    <property type="match status" value="1"/>
</dbReference>
<comment type="similarity">
    <text evidence="1">Belongs to the bacterial solute-binding protein ModA family.</text>
</comment>
<dbReference type="InterPro" id="IPR044084">
    <property type="entry name" value="AvModA-like_subst-bd"/>
</dbReference>
<gene>
    <name evidence="7" type="ORF">BE08_06055</name>
</gene>
<dbReference type="AlphaFoldDB" id="A0A150P2N0"/>
<sequence length="242" mass="25518">MLASCAQGSADGSAGPKIAAAANLSTAFEELGREHERMNGEKVTFVFGASGLLAKQIGEGAPFDAFYAADSTFTEALAKAGTCDAGSARVYARARIVLWTSERRADAAPRALGDLAEPRFVKIAIANPEHAPYGRAAREALRRSGVWERVATRMVYGENVNQALQFAQSGNADAAIVPLSTALSVKGGRYEVVDGSLYSPLEQTSIACKGGRNAEGARRFEGFLRSADGASILSRHGFIISE</sequence>
<dbReference type="InterPro" id="IPR050682">
    <property type="entry name" value="ModA/WtpA"/>
</dbReference>
<dbReference type="GO" id="GO:1901359">
    <property type="term" value="F:tungstate binding"/>
    <property type="evidence" value="ECO:0007669"/>
    <property type="project" value="UniProtKB-ARBA"/>
</dbReference>
<dbReference type="EMBL" id="JELY01003321">
    <property type="protein sequence ID" value="KYF49738.1"/>
    <property type="molecule type" value="Genomic_DNA"/>
</dbReference>
<name>A0A150P2N0_SORCE</name>
<evidence type="ECO:0000256" key="2">
    <source>
        <dbReference type="ARBA" id="ARBA00022505"/>
    </source>
</evidence>
<evidence type="ECO:0000256" key="3">
    <source>
        <dbReference type="ARBA" id="ARBA00022723"/>
    </source>
</evidence>
<keyword evidence="3 6" id="KW-0479">Metal-binding</keyword>
<dbReference type="Pfam" id="PF13531">
    <property type="entry name" value="SBP_bac_11"/>
    <property type="match status" value="1"/>
</dbReference>
<evidence type="ECO:0000313" key="7">
    <source>
        <dbReference type="EMBL" id="KYF49738.1"/>
    </source>
</evidence>
<proteinExistence type="inferred from homology"/>
<evidence type="ECO:0008006" key="9">
    <source>
        <dbReference type="Google" id="ProtNLM"/>
    </source>
</evidence>
<accession>A0A150P2N0</accession>
<evidence type="ECO:0000256" key="5">
    <source>
        <dbReference type="ARBA" id="ARBA00062515"/>
    </source>
</evidence>
<keyword evidence="2 6" id="KW-0500">Molybdenum</keyword>
<comment type="caution">
    <text evidence="7">The sequence shown here is derived from an EMBL/GenBank/DDBJ whole genome shotgun (WGS) entry which is preliminary data.</text>
</comment>
<dbReference type="Gene3D" id="3.40.190.10">
    <property type="entry name" value="Periplasmic binding protein-like II"/>
    <property type="match status" value="2"/>
</dbReference>
<organism evidence="7 8">
    <name type="scientific">Sorangium cellulosum</name>
    <name type="common">Polyangium cellulosum</name>
    <dbReference type="NCBI Taxonomy" id="56"/>
    <lineage>
        <taxon>Bacteria</taxon>
        <taxon>Pseudomonadati</taxon>
        <taxon>Myxococcota</taxon>
        <taxon>Polyangia</taxon>
        <taxon>Polyangiales</taxon>
        <taxon>Polyangiaceae</taxon>
        <taxon>Sorangium</taxon>
    </lineage>
</organism>
<feature type="binding site" evidence="6">
    <location>
        <position position="50"/>
    </location>
    <ligand>
        <name>molybdate</name>
        <dbReference type="ChEBI" id="CHEBI:36264"/>
    </ligand>
</feature>
<dbReference type="NCBIfam" id="TIGR01256">
    <property type="entry name" value="modA"/>
    <property type="match status" value="1"/>
</dbReference>
<evidence type="ECO:0000256" key="1">
    <source>
        <dbReference type="ARBA" id="ARBA00009175"/>
    </source>
</evidence>
<evidence type="ECO:0000256" key="4">
    <source>
        <dbReference type="ARBA" id="ARBA00022729"/>
    </source>
</evidence>